<dbReference type="InterPro" id="IPR017438">
    <property type="entry name" value="ATP-NAD_kinase_N"/>
</dbReference>
<dbReference type="EMBL" id="PEXV01000076">
    <property type="protein sequence ID" value="PIS41591.1"/>
    <property type="molecule type" value="Genomic_DNA"/>
</dbReference>
<accession>A0A2H0YSW2</accession>
<dbReference type="GO" id="GO:0016301">
    <property type="term" value="F:kinase activity"/>
    <property type="evidence" value="ECO:0007669"/>
    <property type="project" value="InterPro"/>
</dbReference>
<evidence type="ECO:0000313" key="3">
    <source>
        <dbReference type="Proteomes" id="UP000228711"/>
    </source>
</evidence>
<reference evidence="3" key="1">
    <citation type="submission" date="2017-09" db="EMBL/GenBank/DDBJ databases">
        <title>Depth-based differentiation of microbial function through sediment-hosted aquifers and enrichment of novel symbionts in the deep terrestrial subsurface.</title>
        <authorList>
            <person name="Probst A.J."/>
            <person name="Ladd B."/>
            <person name="Jarett J.K."/>
            <person name="Geller-Mcgrath D.E."/>
            <person name="Sieber C.M.K."/>
            <person name="Emerson J.B."/>
            <person name="Anantharaman K."/>
            <person name="Thomas B.C."/>
            <person name="Malmstrom R."/>
            <person name="Stieglmeier M."/>
            <person name="Klingl A."/>
            <person name="Woyke T."/>
            <person name="Ryan C.M."/>
            <person name="Banfield J.F."/>
        </authorList>
    </citation>
    <scope>NUCLEOTIDE SEQUENCE [LARGE SCALE GENOMIC DNA]</scope>
</reference>
<name>A0A2H0YSW2_9BACT</name>
<dbReference type="SUPFAM" id="SSF111331">
    <property type="entry name" value="NAD kinase/diacylglycerol kinase-like"/>
    <property type="match status" value="1"/>
</dbReference>
<dbReference type="Proteomes" id="UP000228711">
    <property type="component" value="Unassembled WGS sequence"/>
</dbReference>
<evidence type="ECO:0000313" key="2">
    <source>
        <dbReference type="EMBL" id="PIS41591.1"/>
    </source>
</evidence>
<proteinExistence type="predicted"/>
<dbReference type="Gene3D" id="3.40.50.10330">
    <property type="entry name" value="Probable inorganic polyphosphate/atp-NAD kinase, domain 1"/>
    <property type="match status" value="1"/>
</dbReference>
<dbReference type="AlphaFoldDB" id="A0A2H0YSW2"/>
<dbReference type="Pfam" id="PF00781">
    <property type="entry name" value="DAGK_cat"/>
    <property type="match status" value="1"/>
</dbReference>
<organism evidence="2 3">
    <name type="scientific">Candidatus Kerfeldbacteria bacterium CG08_land_8_20_14_0_20_42_7</name>
    <dbReference type="NCBI Taxonomy" id="2014245"/>
    <lineage>
        <taxon>Bacteria</taxon>
        <taxon>Candidatus Kerfeldiibacteriota</taxon>
    </lineage>
</organism>
<evidence type="ECO:0000259" key="1">
    <source>
        <dbReference type="PROSITE" id="PS50146"/>
    </source>
</evidence>
<dbReference type="InterPro" id="IPR001206">
    <property type="entry name" value="Diacylglycerol_kinase_cat_dom"/>
</dbReference>
<protein>
    <recommendedName>
        <fullName evidence="1">DAGKc domain-containing protein</fullName>
    </recommendedName>
</protein>
<feature type="domain" description="DAGKc" evidence="1">
    <location>
        <begin position="45"/>
        <end position="127"/>
    </location>
</feature>
<gene>
    <name evidence="2" type="ORF">COT25_02240</name>
</gene>
<dbReference type="InterPro" id="IPR016064">
    <property type="entry name" value="NAD/diacylglycerol_kinase_sf"/>
</dbReference>
<dbReference type="PROSITE" id="PS50146">
    <property type="entry name" value="DAGK"/>
    <property type="match status" value="1"/>
</dbReference>
<comment type="caution">
    <text evidence="2">The sequence shown here is derived from an EMBL/GenBank/DDBJ whole genome shotgun (WGS) entry which is preliminary data.</text>
</comment>
<sequence length="247" mass="27449">MYLYLVDTFAQDKKFQRDLLHIQARIQDLGINGRFEKLTMLKSIQDIVNDAERKGVKTIVAIGNDKTFNAIVSHLTNNSITLGLVPLGEKNNTIAKALHIPVGEAACAILSKRIIQRLDVGKINGRYFFSSLSIFPSRHMKIECDNSYILKTSGLAPIRIINFCDDRYRGNAQDGKLETIVEEIPESGLLSFFGKKQAGRNSIIPTTNMRIKSTDESLPIYSGTDVVVKTPATIEIIPKKLRVISGA</sequence>